<dbReference type="InterPro" id="IPR051642">
    <property type="entry name" value="SWI6-like"/>
</dbReference>
<feature type="compositionally biased region" description="Polar residues" evidence="5">
    <location>
        <begin position="534"/>
        <end position="550"/>
    </location>
</feature>
<feature type="repeat" description="ANK" evidence="3">
    <location>
        <begin position="355"/>
        <end position="381"/>
    </location>
</feature>
<dbReference type="Proteomes" id="UP000290900">
    <property type="component" value="Unassembled WGS sequence"/>
</dbReference>
<dbReference type="Pfam" id="PF00023">
    <property type="entry name" value="Ank"/>
    <property type="match status" value="1"/>
</dbReference>
<dbReference type="GO" id="GO:0003713">
    <property type="term" value="F:transcription coactivator activity"/>
    <property type="evidence" value="ECO:0007669"/>
    <property type="project" value="TreeGrafter"/>
</dbReference>
<keyword evidence="1" id="KW-0677">Repeat</keyword>
<dbReference type="InterPro" id="IPR002110">
    <property type="entry name" value="Ankyrin_rpt"/>
</dbReference>
<dbReference type="GO" id="GO:0033309">
    <property type="term" value="C:SBF transcription complex"/>
    <property type="evidence" value="ECO:0007669"/>
    <property type="project" value="TreeGrafter"/>
</dbReference>
<dbReference type="SUPFAM" id="SSF54616">
    <property type="entry name" value="DNA-binding domain of Mlu1-box binding protein MBP1"/>
    <property type="match status" value="1"/>
</dbReference>
<proteinExistence type="predicted"/>
<dbReference type="Gene3D" id="3.10.260.10">
    <property type="entry name" value="Transcription regulator HTH, APSES-type DNA-binding domain"/>
    <property type="match status" value="1"/>
</dbReference>
<reference evidence="7 8" key="1">
    <citation type="submission" date="2018-12" db="EMBL/GenBank/DDBJ databases">
        <authorList>
            <person name="Tiukova I."/>
            <person name="Dainat J."/>
        </authorList>
    </citation>
    <scope>NUCLEOTIDE SEQUENCE [LARGE SCALE GENOMIC DNA]</scope>
</reference>
<organism evidence="7 8">
    <name type="scientific">Brettanomyces naardenensis</name>
    <name type="common">Yeast</name>
    <dbReference type="NCBI Taxonomy" id="13370"/>
    <lineage>
        <taxon>Eukaryota</taxon>
        <taxon>Fungi</taxon>
        <taxon>Dikarya</taxon>
        <taxon>Ascomycota</taxon>
        <taxon>Saccharomycotina</taxon>
        <taxon>Pichiomycetes</taxon>
        <taxon>Pichiales</taxon>
        <taxon>Pichiaceae</taxon>
        <taxon>Brettanomyces</taxon>
    </lineage>
</organism>
<dbReference type="InterPro" id="IPR003163">
    <property type="entry name" value="Tscrpt_reg_HTH_APSES-type"/>
</dbReference>
<evidence type="ECO:0000256" key="2">
    <source>
        <dbReference type="ARBA" id="ARBA00023043"/>
    </source>
</evidence>
<evidence type="ECO:0000259" key="6">
    <source>
        <dbReference type="PROSITE" id="PS51299"/>
    </source>
</evidence>
<dbReference type="SUPFAM" id="SSF48403">
    <property type="entry name" value="Ankyrin repeat"/>
    <property type="match status" value="1"/>
</dbReference>
<evidence type="ECO:0000256" key="1">
    <source>
        <dbReference type="ARBA" id="ARBA00022737"/>
    </source>
</evidence>
<protein>
    <submittedName>
        <fullName evidence="7">DEKNAAC104801</fullName>
    </submittedName>
</protein>
<gene>
    <name evidence="7" type="ORF">BRENAR_LOCUS4396</name>
</gene>
<dbReference type="GO" id="GO:0001228">
    <property type="term" value="F:DNA-binding transcription activator activity, RNA polymerase II-specific"/>
    <property type="evidence" value="ECO:0007669"/>
    <property type="project" value="UniProtKB-ARBA"/>
</dbReference>
<dbReference type="Gene3D" id="1.25.40.20">
    <property type="entry name" value="Ankyrin repeat-containing domain"/>
    <property type="match status" value="1"/>
</dbReference>
<dbReference type="PROSITE" id="PS50088">
    <property type="entry name" value="ANK_REPEAT"/>
    <property type="match status" value="2"/>
</dbReference>
<dbReference type="GO" id="GO:0003677">
    <property type="term" value="F:DNA binding"/>
    <property type="evidence" value="ECO:0007669"/>
    <property type="project" value="InterPro"/>
</dbReference>
<feature type="domain" description="HTH APSES-type" evidence="6">
    <location>
        <begin position="132"/>
        <end position="239"/>
    </location>
</feature>
<evidence type="ECO:0000256" key="5">
    <source>
        <dbReference type="SAM" id="MobiDB-lite"/>
    </source>
</evidence>
<dbReference type="PROSITE" id="PS51299">
    <property type="entry name" value="HTH_APSES"/>
    <property type="match status" value="1"/>
</dbReference>
<evidence type="ECO:0000313" key="8">
    <source>
        <dbReference type="Proteomes" id="UP000290900"/>
    </source>
</evidence>
<accession>A0A448YRY8</accession>
<dbReference type="PANTHER" id="PTHR43828:SF3">
    <property type="entry name" value="CHROMO DOMAIN-CONTAINING PROTEIN"/>
    <property type="match status" value="1"/>
</dbReference>
<dbReference type="InterPro" id="IPR036887">
    <property type="entry name" value="HTH_APSES_sf"/>
</dbReference>
<dbReference type="OrthoDB" id="6718656at2759"/>
<dbReference type="GO" id="GO:0030907">
    <property type="term" value="C:MBF transcription complex"/>
    <property type="evidence" value="ECO:0007669"/>
    <property type="project" value="TreeGrafter"/>
</dbReference>
<name>A0A448YRY8_BRENA</name>
<dbReference type="AlphaFoldDB" id="A0A448YRY8"/>
<feature type="compositionally biased region" description="Polar residues" evidence="5">
    <location>
        <begin position="1"/>
        <end position="17"/>
    </location>
</feature>
<dbReference type="InParanoid" id="A0A448YRY8"/>
<dbReference type="FunCoup" id="A0A448YRY8">
    <property type="interactions" value="535"/>
</dbReference>
<dbReference type="EMBL" id="CAACVR010000056">
    <property type="protein sequence ID" value="VEU23667.1"/>
    <property type="molecule type" value="Genomic_DNA"/>
</dbReference>
<evidence type="ECO:0000256" key="4">
    <source>
        <dbReference type="SAM" id="Coils"/>
    </source>
</evidence>
<feature type="region of interest" description="Disordered" evidence="5">
    <location>
        <begin position="1"/>
        <end position="65"/>
    </location>
</feature>
<dbReference type="Pfam" id="PF12796">
    <property type="entry name" value="Ank_2"/>
    <property type="match status" value="1"/>
</dbReference>
<keyword evidence="8" id="KW-1185">Reference proteome</keyword>
<dbReference type="STRING" id="13370.A0A448YRY8"/>
<feature type="repeat" description="ANK" evidence="3">
    <location>
        <begin position="486"/>
        <end position="518"/>
    </location>
</feature>
<feature type="compositionally biased region" description="Polar residues" evidence="5">
    <location>
        <begin position="263"/>
        <end position="281"/>
    </location>
</feature>
<dbReference type="InterPro" id="IPR036770">
    <property type="entry name" value="Ankyrin_rpt-contain_sf"/>
</dbReference>
<dbReference type="InterPro" id="IPR018004">
    <property type="entry name" value="KilA/APSES_HTH"/>
</dbReference>
<keyword evidence="2 3" id="KW-0040">ANK repeat</keyword>
<sequence>MDQPATTHEATDSSVSLMSVDKDNTIDIAEQQLQQPQIVQDPTGQMQAQPNAQTQNQAHAQTGDVHLQHPSVTESTKSLGNLYSFPTEQSIDQTYQSVNQSRQPAVQSPQTGVPQHPSSNVTALTTYHVTPVYKSLYSGVEVLEMEVNECPVMRRVKDSFFNATQILKLVGLDRSKRSKMLETEIYQGPHEKVQGGSGRYQGTWIPYDRAVSLSRRYDVYDVLKPLLLYNAAISETQTPTKAQLARTYSTMTEADENRESKPALTNGSGSPTKRIKFSQSDLPPLKTFDHDTRLPNPNSPFALPPVPESEVDEKSKVVLSSLFLPNQKDVTLLELVAGDESQLQGVNIDAPIDDNGQTALHLAATLGRVSLVKDLVQRGANRLRGDYDGQTALVRAVHATNCYENACFDKLLDYLYPVITVLDHKGRTVLHHIAYTCGRKGCSDACKYYLETLLEWVVKRGPTLPGNQALSLTKFMQDVVNIPDRNGDTCLNIAAMVGNKHIIQQLFEVGADPTKANKAGVRPTDCGVSIHWPNQESVGSGHQKQDSQSLHIAKPQKSISEGNGSLQILDSIQQFVARLGKDFQEEMDQKVRQINSLHPTLREKTLKLSEKRKQYEQLQKLVRTIADYKTKVANLDSAIEEEDQRFQEEAKALPLNSSNFSGNFDADEPFTVWSVFSEVERRVEQVVAERKQKKIESDGSSGSISDDNLDVVEILESINPDDLFEKIKDDLEDKRKSMNGTVELPPRAVLQARINAYKKNNQLLIERTKARRSSSQELEQQFKRVISLCIGSKPEEIDDKLLGSLLLSVENDPDPEIGQVKKVLEIVNDME</sequence>
<dbReference type="PANTHER" id="PTHR43828">
    <property type="entry name" value="ASPARAGINASE"/>
    <property type="match status" value="1"/>
</dbReference>
<feature type="coiled-coil region" evidence="4">
    <location>
        <begin position="601"/>
        <end position="645"/>
    </location>
</feature>
<dbReference type="SMART" id="SM00248">
    <property type="entry name" value="ANK"/>
    <property type="match status" value="2"/>
</dbReference>
<feature type="compositionally biased region" description="Low complexity" evidence="5">
    <location>
        <begin position="31"/>
        <end position="62"/>
    </location>
</feature>
<evidence type="ECO:0000256" key="3">
    <source>
        <dbReference type="PROSITE-ProRule" id="PRU00023"/>
    </source>
</evidence>
<feature type="region of interest" description="Disordered" evidence="5">
    <location>
        <begin position="250"/>
        <end position="282"/>
    </location>
</feature>
<keyword evidence="4" id="KW-0175">Coiled coil</keyword>
<dbReference type="PROSITE" id="PS50297">
    <property type="entry name" value="ANK_REP_REGION"/>
    <property type="match status" value="2"/>
</dbReference>
<evidence type="ECO:0000313" key="7">
    <source>
        <dbReference type="EMBL" id="VEU23667.1"/>
    </source>
</evidence>
<dbReference type="Pfam" id="PF04383">
    <property type="entry name" value="KilA-N"/>
    <property type="match status" value="1"/>
</dbReference>
<feature type="region of interest" description="Disordered" evidence="5">
    <location>
        <begin position="534"/>
        <end position="553"/>
    </location>
</feature>
<dbReference type="SMART" id="SM01252">
    <property type="entry name" value="KilA-N"/>
    <property type="match status" value="1"/>
</dbReference>
<feature type="region of interest" description="Disordered" evidence="5">
    <location>
        <begin position="97"/>
        <end position="119"/>
    </location>
</feature>